<comment type="similarity">
    <text evidence="1">Belongs to the prokaryotic/mitochondrial release factor family.</text>
</comment>
<evidence type="ECO:0000256" key="3">
    <source>
        <dbReference type="ARBA" id="ARBA00022917"/>
    </source>
</evidence>
<gene>
    <name evidence="5" type="ORF">PVBG_05270</name>
</gene>
<dbReference type="EMBL" id="KQ234802">
    <property type="protein sequence ID" value="KMZ87279.1"/>
    <property type="molecule type" value="Genomic_DNA"/>
</dbReference>
<proteinExistence type="inferred from homology"/>
<dbReference type="InterPro" id="IPR045853">
    <property type="entry name" value="Pep_chain_release_fac_I_sf"/>
</dbReference>
<evidence type="ECO:0000256" key="2">
    <source>
        <dbReference type="ARBA" id="ARBA00022481"/>
    </source>
</evidence>
<dbReference type="PANTHER" id="PTHR43804:SF7">
    <property type="entry name" value="LD18447P"/>
    <property type="match status" value="1"/>
</dbReference>
<dbReference type="InterPro" id="IPR050057">
    <property type="entry name" value="Prokaryotic/Mito_RF"/>
</dbReference>
<evidence type="ECO:0000256" key="1">
    <source>
        <dbReference type="ARBA" id="ARBA00010835"/>
    </source>
</evidence>
<dbReference type="SMART" id="SM00937">
    <property type="entry name" value="PCRF"/>
    <property type="match status" value="1"/>
</dbReference>
<name>A0A0J9SWQ8_PLAV1</name>
<reference evidence="5 6" key="1">
    <citation type="submission" date="2011-08" db="EMBL/GenBank/DDBJ databases">
        <title>The Genome Sequence of Plasmodium vivax Brazil I.</title>
        <authorList>
            <consortium name="The Broad Institute Genome Sequencing Platform"/>
            <consortium name="The Broad Institute Genome Sequencing Center for Infectious Disease"/>
            <person name="Neafsey D."/>
            <person name="Carlton J."/>
            <person name="Barnwell J."/>
            <person name="Collins W."/>
            <person name="Escalante A."/>
            <person name="Mullikin J."/>
            <person name="Saul A."/>
            <person name="Guigo R."/>
            <person name="Camara F."/>
            <person name="Young S.K."/>
            <person name="Zeng Q."/>
            <person name="Gargeya S."/>
            <person name="Fitzgerald M."/>
            <person name="Haas B."/>
            <person name="Abouelleil A."/>
            <person name="Alvarado L."/>
            <person name="Arachchi H.M."/>
            <person name="Berlin A."/>
            <person name="Brown A."/>
            <person name="Chapman S.B."/>
            <person name="Chen Z."/>
            <person name="Dunbar C."/>
            <person name="Freedman E."/>
            <person name="Gearin G."/>
            <person name="Gellesch M."/>
            <person name="Goldberg J."/>
            <person name="Griggs A."/>
            <person name="Gujja S."/>
            <person name="Heiman D."/>
            <person name="Howarth C."/>
            <person name="Larson L."/>
            <person name="Lui A."/>
            <person name="MacDonald P.J.P."/>
            <person name="Montmayeur A."/>
            <person name="Murphy C."/>
            <person name="Neiman D."/>
            <person name="Pearson M."/>
            <person name="Priest M."/>
            <person name="Roberts A."/>
            <person name="Saif S."/>
            <person name="Shea T."/>
            <person name="Shenoy N."/>
            <person name="Sisk P."/>
            <person name="Stolte C."/>
            <person name="Sykes S."/>
            <person name="Wortman J."/>
            <person name="Nusbaum C."/>
            <person name="Birren B."/>
        </authorList>
    </citation>
    <scope>NUCLEOTIDE SEQUENCE [LARGE SCALE GENOMIC DNA]</scope>
    <source>
        <strain evidence="5 6">Brazil I</strain>
    </source>
</reference>
<protein>
    <submittedName>
        <fullName evidence="5">Peptide release factor</fullName>
    </submittedName>
</protein>
<dbReference type="OrthoDB" id="2019491at2759"/>
<accession>A0A0J9SWQ8</accession>
<evidence type="ECO:0000313" key="6">
    <source>
        <dbReference type="Proteomes" id="UP000053327"/>
    </source>
</evidence>
<dbReference type="Pfam" id="PF00472">
    <property type="entry name" value="RF-1"/>
    <property type="match status" value="1"/>
</dbReference>
<keyword evidence="2" id="KW-0488">Methylation</keyword>
<dbReference type="GO" id="GO:0003747">
    <property type="term" value="F:translation release factor activity"/>
    <property type="evidence" value="ECO:0007669"/>
    <property type="project" value="InterPro"/>
</dbReference>
<dbReference type="Pfam" id="PF03462">
    <property type="entry name" value="PCRF"/>
    <property type="match status" value="1"/>
</dbReference>
<dbReference type="Proteomes" id="UP000053327">
    <property type="component" value="Unassembled WGS sequence"/>
</dbReference>
<dbReference type="Gene3D" id="3.30.70.1660">
    <property type="match status" value="1"/>
</dbReference>
<keyword evidence="3" id="KW-0648">Protein biosynthesis</keyword>
<dbReference type="PANTHER" id="PTHR43804">
    <property type="entry name" value="LD18447P"/>
    <property type="match status" value="1"/>
</dbReference>
<dbReference type="Gene3D" id="3.30.160.20">
    <property type="match status" value="1"/>
</dbReference>
<dbReference type="AlphaFoldDB" id="A0A0J9SWQ8"/>
<sequence length="446" mass="50488">MNKPLSTAARHFFLSRRNSRLFSSIPTELTSSQQKLLVQLAKRTVSKTGDGRTHQKITKIQERSKVLKTLHDDLDVYAELFRESGLLDEGDTFGRALQGVPSPSAMGAKVGARVDAKVGADAKVDAQADAKADADVGAHAHADTHNDDDVRQLLRAVEDVGSLLLQDVVDFYKSVVNAEHHLDTDEVKLEITPGVGGLEAKLFCSDLLSMYEHFCKLKDFQCTLIRGESDDAKDGHRNIVAVVKGERVYEHFVQENGIHRVQRVPVNSKKIQTSTSVVFVYDEESLRKKIKKKMNLKKSDLIIETKRSGGPGGQSVNKNETCVKVLHKPTNISVEVQKTSSQMQNRNMAIEALKTKLFSFYYQQEKDLFFKCRRSHKMSGDRSEKIRSYNFINDFVTDHLSNVQYPGIDLFFRGDGLLRLVDHHRRVFYRHLVDETLRFILARTQE</sequence>
<dbReference type="InterPro" id="IPR005139">
    <property type="entry name" value="PCRF"/>
</dbReference>
<dbReference type="SUPFAM" id="SSF75620">
    <property type="entry name" value="Release factor"/>
    <property type="match status" value="1"/>
</dbReference>
<evidence type="ECO:0000259" key="4">
    <source>
        <dbReference type="SMART" id="SM00937"/>
    </source>
</evidence>
<organism evidence="5 6">
    <name type="scientific">Plasmodium vivax (strain Brazil I)</name>
    <dbReference type="NCBI Taxonomy" id="1033975"/>
    <lineage>
        <taxon>Eukaryota</taxon>
        <taxon>Sar</taxon>
        <taxon>Alveolata</taxon>
        <taxon>Apicomplexa</taxon>
        <taxon>Aconoidasida</taxon>
        <taxon>Haemosporida</taxon>
        <taxon>Plasmodiidae</taxon>
        <taxon>Plasmodium</taxon>
        <taxon>Plasmodium (Plasmodium)</taxon>
    </lineage>
</organism>
<dbReference type="InterPro" id="IPR000352">
    <property type="entry name" value="Pep_chain_release_fac_I"/>
</dbReference>
<feature type="domain" description="Peptide chain release factor" evidence="4">
    <location>
        <begin position="140"/>
        <end position="255"/>
    </location>
</feature>
<evidence type="ECO:0000313" key="5">
    <source>
        <dbReference type="EMBL" id="KMZ87279.1"/>
    </source>
</evidence>
<dbReference type="GO" id="GO:0005737">
    <property type="term" value="C:cytoplasm"/>
    <property type="evidence" value="ECO:0007669"/>
    <property type="project" value="UniProtKB-ARBA"/>
</dbReference>